<dbReference type="InterPro" id="IPR037171">
    <property type="entry name" value="NagB/RpiA_transferase-like"/>
</dbReference>
<dbReference type="SMART" id="SM00420">
    <property type="entry name" value="HTH_DEOR"/>
    <property type="match status" value="1"/>
</dbReference>
<evidence type="ECO:0000256" key="3">
    <source>
        <dbReference type="ARBA" id="ARBA00023163"/>
    </source>
</evidence>
<dbReference type="GO" id="GO:0003700">
    <property type="term" value="F:DNA-binding transcription factor activity"/>
    <property type="evidence" value="ECO:0007669"/>
    <property type="project" value="InterPro"/>
</dbReference>
<dbReference type="SUPFAM" id="SSF46785">
    <property type="entry name" value="Winged helix' DNA-binding domain"/>
    <property type="match status" value="1"/>
</dbReference>
<comment type="caution">
    <text evidence="5">The sequence shown here is derived from an EMBL/GenBank/DDBJ whole genome shotgun (WGS) entry which is preliminary data.</text>
</comment>
<dbReference type="PRINTS" id="PR00037">
    <property type="entry name" value="HTHLACR"/>
</dbReference>
<name>A0A7C4PPF0_9CHLR</name>
<accession>A0A7C4PPF0</accession>
<feature type="domain" description="HTH deoR-type" evidence="4">
    <location>
        <begin position="9"/>
        <end position="64"/>
    </location>
</feature>
<dbReference type="GO" id="GO:0003677">
    <property type="term" value="F:DNA binding"/>
    <property type="evidence" value="ECO:0007669"/>
    <property type="project" value="UniProtKB-KW"/>
</dbReference>
<evidence type="ECO:0000259" key="4">
    <source>
        <dbReference type="PROSITE" id="PS51000"/>
    </source>
</evidence>
<evidence type="ECO:0000313" key="5">
    <source>
        <dbReference type="EMBL" id="HGS23228.1"/>
    </source>
</evidence>
<dbReference type="InterPro" id="IPR014036">
    <property type="entry name" value="DeoR-like_C"/>
</dbReference>
<dbReference type="SMART" id="SM01134">
    <property type="entry name" value="DeoRC"/>
    <property type="match status" value="1"/>
</dbReference>
<dbReference type="PANTHER" id="PTHR30363:SF44">
    <property type="entry name" value="AGA OPERON TRANSCRIPTIONAL REPRESSOR-RELATED"/>
    <property type="match status" value="1"/>
</dbReference>
<proteinExistence type="predicted"/>
<dbReference type="InterPro" id="IPR050313">
    <property type="entry name" value="Carb_Metab_HTH_regulators"/>
</dbReference>
<organism evidence="5">
    <name type="scientific">Anaerolinea thermolimosa</name>
    <dbReference type="NCBI Taxonomy" id="229919"/>
    <lineage>
        <taxon>Bacteria</taxon>
        <taxon>Bacillati</taxon>
        <taxon>Chloroflexota</taxon>
        <taxon>Anaerolineae</taxon>
        <taxon>Anaerolineales</taxon>
        <taxon>Anaerolineaceae</taxon>
        <taxon>Anaerolinea</taxon>
    </lineage>
</organism>
<keyword evidence="2" id="KW-0238">DNA-binding</keyword>
<dbReference type="PROSITE" id="PS00894">
    <property type="entry name" value="HTH_DEOR_1"/>
    <property type="match status" value="1"/>
</dbReference>
<dbReference type="Gene3D" id="3.40.50.1360">
    <property type="match status" value="1"/>
</dbReference>
<reference evidence="5" key="1">
    <citation type="journal article" date="2020" name="mSystems">
        <title>Genome- and Community-Level Interaction Insights into Carbon Utilization and Element Cycling Functions of Hydrothermarchaeota in Hydrothermal Sediment.</title>
        <authorList>
            <person name="Zhou Z."/>
            <person name="Liu Y."/>
            <person name="Xu W."/>
            <person name="Pan J."/>
            <person name="Luo Z.H."/>
            <person name="Li M."/>
        </authorList>
    </citation>
    <scope>NUCLEOTIDE SEQUENCE [LARGE SCALE GENOMIC DNA]</scope>
    <source>
        <strain evidence="5">SpSt-573</strain>
    </source>
</reference>
<dbReference type="EMBL" id="DSYK01000775">
    <property type="protein sequence ID" value="HGS23228.1"/>
    <property type="molecule type" value="Genomic_DNA"/>
</dbReference>
<dbReference type="InterPro" id="IPR001034">
    <property type="entry name" value="DeoR_HTH"/>
</dbReference>
<gene>
    <name evidence="5" type="ORF">ENT37_15350</name>
</gene>
<dbReference type="PROSITE" id="PS51000">
    <property type="entry name" value="HTH_DEOR_2"/>
    <property type="match status" value="1"/>
</dbReference>
<dbReference type="Pfam" id="PF00455">
    <property type="entry name" value="DeoRC"/>
    <property type="match status" value="1"/>
</dbReference>
<dbReference type="InterPro" id="IPR036388">
    <property type="entry name" value="WH-like_DNA-bd_sf"/>
</dbReference>
<dbReference type="InterPro" id="IPR018356">
    <property type="entry name" value="Tscrpt_reg_HTH_DeoR_CS"/>
</dbReference>
<dbReference type="Pfam" id="PF08220">
    <property type="entry name" value="HTH_DeoR"/>
    <property type="match status" value="1"/>
</dbReference>
<sequence length="260" mass="28417">MNQAHPLSITERQLQIVDLIAQKQRITVSEIASLFGVSEATARRDLESLADRHLVQRVHGGAITTPSAPRELPLPTRANEQREEKMAIARLAASLIQDGETIFLGSGTTVHYLAEQLHERHLTVITNSLPVINTLAGEPHISLIVLGGSFRPEELSFIGHITEQALVEVRADRVFMGIRAIDLQHGLTNDYLPETLTDRAILRIGKQVVILADHTKMGRIAGAFVAPLDAIHLLITDASTPASFLSALRDQGLRVEVAPL</sequence>
<dbReference type="InterPro" id="IPR036390">
    <property type="entry name" value="WH_DNA-bd_sf"/>
</dbReference>
<evidence type="ECO:0000256" key="2">
    <source>
        <dbReference type="ARBA" id="ARBA00023125"/>
    </source>
</evidence>
<dbReference type="Gene3D" id="1.10.10.10">
    <property type="entry name" value="Winged helix-like DNA-binding domain superfamily/Winged helix DNA-binding domain"/>
    <property type="match status" value="1"/>
</dbReference>
<keyword evidence="3" id="KW-0804">Transcription</keyword>
<keyword evidence="1" id="KW-0805">Transcription regulation</keyword>
<dbReference type="PANTHER" id="PTHR30363">
    <property type="entry name" value="HTH-TYPE TRANSCRIPTIONAL REGULATOR SRLR-RELATED"/>
    <property type="match status" value="1"/>
</dbReference>
<protein>
    <submittedName>
        <fullName evidence="5">DeoR/GlpR transcriptional regulator</fullName>
    </submittedName>
</protein>
<dbReference type="AlphaFoldDB" id="A0A7C4PPF0"/>
<evidence type="ECO:0000256" key="1">
    <source>
        <dbReference type="ARBA" id="ARBA00023015"/>
    </source>
</evidence>
<dbReference type="SUPFAM" id="SSF100950">
    <property type="entry name" value="NagB/RpiA/CoA transferase-like"/>
    <property type="match status" value="1"/>
</dbReference>